<dbReference type="EMBL" id="FCOX02000086">
    <property type="protein sequence ID" value="SAL05642.1"/>
    <property type="molecule type" value="Genomic_DNA"/>
</dbReference>
<dbReference type="Gene3D" id="1.10.4100.10">
    <property type="entry name" value="2-methylcitrate dehydratase PrpD"/>
    <property type="match status" value="1"/>
</dbReference>
<proteinExistence type="inferred from homology"/>
<dbReference type="InterPro" id="IPR036148">
    <property type="entry name" value="MmgE/PrpD_sf"/>
</dbReference>
<dbReference type="Pfam" id="PF03972">
    <property type="entry name" value="MmgE_PrpD_N"/>
    <property type="match status" value="1"/>
</dbReference>
<dbReference type="GO" id="GO:0016829">
    <property type="term" value="F:lyase activity"/>
    <property type="evidence" value="ECO:0007669"/>
    <property type="project" value="InterPro"/>
</dbReference>
<protein>
    <submittedName>
        <fullName evidence="4">MmgE/PrpD family protein</fullName>
    </submittedName>
</protein>
<evidence type="ECO:0000313" key="5">
    <source>
        <dbReference type="Proteomes" id="UP000071859"/>
    </source>
</evidence>
<sequence>MTLSFDKPNPDALSIDSGALTAAIARYAVTSNFAAHPAVVQREAVRAFLNWLGCALGGSQEKAVKLALEVALELGSSSQATVLGDKRRVDVASAAALNCMSSSILAFDDAHLATVTHPSGPVCAAALAFSETQSVSGKEFLNAIVIGIEIQCRLARILVLPPSKFNVGFYVSGLTAPIGVAATIGRLMGLDEQRMNWALGLAASQASGFRATHGTMTAHFRPAHATRSGVIAAKLAALGFTGDDQSLEANKGFLDVYSSGADVSAGMAGLGKEYELLSNSYKPYPCGIVIHPTLDACFELVNQLEGSERVCDATLKVHPLALSLTGIRSPKTPLESHVSLFHWAAAALVRKSAGVAEMQDACINDPQVSELREKIIAVADEQLGSHQAVAEARLSSGRTIRAQVTDVRGSKTKPLTDSELEKKFHSLASTWIPDAHVKQMIGTCRRIEELTDVGAAIRDLVNLA</sequence>
<accession>A0A158EFG8</accession>
<organism evidence="4 5">
    <name type="scientific">Caballeronia calidae</name>
    <dbReference type="NCBI Taxonomy" id="1777139"/>
    <lineage>
        <taxon>Bacteria</taxon>
        <taxon>Pseudomonadati</taxon>
        <taxon>Pseudomonadota</taxon>
        <taxon>Betaproteobacteria</taxon>
        <taxon>Burkholderiales</taxon>
        <taxon>Burkholderiaceae</taxon>
        <taxon>Caballeronia</taxon>
    </lineage>
</organism>
<dbReference type="OrthoDB" id="9797528at2"/>
<gene>
    <name evidence="4" type="ORF">AWB78_07616</name>
</gene>
<name>A0A158EFG8_9BURK</name>
<dbReference type="InterPro" id="IPR042183">
    <property type="entry name" value="MmgE/PrpD_sf_1"/>
</dbReference>
<dbReference type="SUPFAM" id="SSF103378">
    <property type="entry name" value="2-methylcitrate dehydratase PrpD"/>
    <property type="match status" value="1"/>
</dbReference>
<dbReference type="InterPro" id="IPR045336">
    <property type="entry name" value="MmgE_PrpD_N"/>
</dbReference>
<evidence type="ECO:0000313" key="4">
    <source>
        <dbReference type="EMBL" id="SAL05642.1"/>
    </source>
</evidence>
<dbReference type="Proteomes" id="UP000071859">
    <property type="component" value="Unassembled WGS sequence"/>
</dbReference>
<reference evidence="4" key="1">
    <citation type="submission" date="2016-01" db="EMBL/GenBank/DDBJ databases">
        <authorList>
            <person name="Peeters C."/>
        </authorList>
    </citation>
    <scope>NUCLEOTIDE SEQUENCE</scope>
    <source>
        <strain evidence="4">LMG 29321</strain>
    </source>
</reference>
<dbReference type="PANTHER" id="PTHR16943">
    <property type="entry name" value="2-METHYLCITRATE DEHYDRATASE-RELATED"/>
    <property type="match status" value="1"/>
</dbReference>
<comment type="caution">
    <text evidence="4">The sequence shown here is derived from an EMBL/GenBank/DDBJ whole genome shotgun (WGS) entry which is preliminary data.</text>
</comment>
<dbReference type="PANTHER" id="PTHR16943:SF8">
    <property type="entry name" value="2-METHYLCITRATE DEHYDRATASE"/>
    <property type="match status" value="1"/>
</dbReference>
<dbReference type="InterPro" id="IPR042188">
    <property type="entry name" value="MmgE/PrpD_sf_2"/>
</dbReference>
<comment type="similarity">
    <text evidence="1">Belongs to the PrpD family.</text>
</comment>
<dbReference type="InterPro" id="IPR045337">
    <property type="entry name" value="MmgE_PrpD_C"/>
</dbReference>
<dbReference type="Gene3D" id="3.30.1330.120">
    <property type="entry name" value="2-methylcitrate dehydratase PrpD"/>
    <property type="match status" value="1"/>
</dbReference>
<dbReference type="RefSeq" id="WP_062611734.1">
    <property type="nucleotide sequence ID" value="NZ_FCOX02000086.1"/>
</dbReference>
<evidence type="ECO:0000259" key="2">
    <source>
        <dbReference type="Pfam" id="PF03972"/>
    </source>
</evidence>
<dbReference type="Pfam" id="PF19305">
    <property type="entry name" value="MmgE_PrpD_C"/>
    <property type="match status" value="1"/>
</dbReference>
<dbReference type="AlphaFoldDB" id="A0A158EFG8"/>
<keyword evidence="5" id="KW-1185">Reference proteome</keyword>
<dbReference type="InterPro" id="IPR005656">
    <property type="entry name" value="MmgE_PrpD"/>
</dbReference>
<evidence type="ECO:0000259" key="3">
    <source>
        <dbReference type="Pfam" id="PF19305"/>
    </source>
</evidence>
<feature type="domain" description="MmgE/PrpD C-terminal" evidence="3">
    <location>
        <begin position="284"/>
        <end position="441"/>
    </location>
</feature>
<evidence type="ECO:0000256" key="1">
    <source>
        <dbReference type="ARBA" id="ARBA00006174"/>
    </source>
</evidence>
<feature type="domain" description="MmgE/PrpD N-terminal" evidence="2">
    <location>
        <begin position="23"/>
        <end position="263"/>
    </location>
</feature>